<evidence type="ECO:0000256" key="1">
    <source>
        <dbReference type="ARBA" id="ARBA00022536"/>
    </source>
</evidence>
<dbReference type="GO" id="GO:0007219">
    <property type="term" value="P:Notch signaling pathway"/>
    <property type="evidence" value="ECO:0007669"/>
    <property type="project" value="TreeGrafter"/>
</dbReference>
<dbReference type="RefSeq" id="XP_022324116.1">
    <property type="nucleotide sequence ID" value="XM_022468408.1"/>
</dbReference>
<dbReference type="Proteomes" id="UP000694844">
    <property type="component" value="Chromosome 3"/>
</dbReference>
<evidence type="ECO:0000259" key="7">
    <source>
        <dbReference type="PROSITE" id="PS50026"/>
    </source>
</evidence>
<evidence type="ECO:0000256" key="5">
    <source>
        <dbReference type="PROSITE-ProRule" id="PRU00076"/>
    </source>
</evidence>
<dbReference type="SMART" id="SM00179">
    <property type="entry name" value="EGF_CA"/>
    <property type="match status" value="1"/>
</dbReference>
<accession>A0A8B8DB01</accession>
<evidence type="ECO:0000256" key="2">
    <source>
        <dbReference type="ARBA" id="ARBA00022729"/>
    </source>
</evidence>
<dbReference type="GO" id="GO:0005509">
    <property type="term" value="F:calcium ion binding"/>
    <property type="evidence" value="ECO:0007669"/>
    <property type="project" value="InterPro"/>
</dbReference>
<evidence type="ECO:0000313" key="9">
    <source>
        <dbReference type="RefSeq" id="XP_022324115.1"/>
    </source>
</evidence>
<evidence type="ECO:0000313" key="8">
    <source>
        <dbReference type="Proteomes" id="UP000694844"/>
    </source>
</evidence>
<evidence type="ECO:0000256" key="4">
    <source>
        <dbReference type="ARBA" id="ARBA00023157"/>
    </source>
</evidence>
<dbReference type="GeneID" id="111125010"/>
<organism evidence="8 10">
    <name type="scientific">Crassostrea virginica</name>
    <name type="common">Eastern oyster</name>
    <dbReference type="NCBI Taxonomy" id="6565"/>
    <lineage>
        <taxon>Eukaryota</taxon>
        <taxon>Metazoa</taxon>
        <taxon>Spiralia</taxon>
        <taxon>Lophotrochozoa</taxon>
        <taxon>Mollusca</taxon>
        <taxon>Bivalvia</taxon>
        <taxon>Autobranchia</taxon>
        <taxon>Pteriomorphia</taxon>
        <taxon>Ostreida</taxon>
        <taxon>Ostreoidea</taxon>
        <taxon>Ostreidae</taxon>
        <taxon>Crassostrea</taxon>
    </lineage>
</organism>
<gene>
    <name evidence="9 10" type="primary">LOC111125010</name>
</gene>
<keyword evidence="1 5" id="KW-0245">EGF-like domain</keyword>
<dbReference type="PROSITE" id="PS50026">
    <property type="entry name" value="EGF_3"/>
    <property type="match status" value="1"/>
</dbReference>
<name>A0A8B8DB01_CRAVI</name>
<dbReference type="InterPro" id="IPR001881">
    <property type="entry name" value="EGF-like_Ca-bd_dom"/>
</dbReference>
<dbReference type="PANTHER" id="PTHR12916">
    <property type="entry name" value="CYTOCHROME C OXIDASE POLYPEPTIDE VIC-2"/>
    <property type="match status" value="1"/>
</dbReference>
<keyword evidence="4 5" id="KW-1015">Disulfide bond</keyword>
<dbReference type="OrthoDB" id="10063988at2759"/>
<dbReference type="Gene3D" id="2.10.25.10">
    <property type="entry name" value="Laminin"/>
    <property type="match status" value="1"/>
</dbReference>
<dbReference type="AlphaFoldDB" id="A0A8B8DB01"/>
<comment type="caution">
    <text evidence="5">Lacks conserved residue(s) required for the propagation of feature annotation.</text>
</comment>
<dbReference type="SMART" id="SM00181">
    <property type="entry name" value="EGF"/>
    <property type="match status" value="1"/>
</dbReference>
<keyword evidence="2 6" id="KW-0732">Signal</keyword>
<protein>
    <submittedName>
        <fullName evidence="9 10">Uncharacterized protein LOC111125010</fullName>
    </submittedName>
</protein>
<dbReference type="RefSeq" id="XP_022324115.1">
    <property type="nucleotide sequence ID" value="XM_022468407.1"/>
</dbReference>
<evidence type="ECO:0000256" key="6">
    <source>
        <dbReference type="SAM" id="SignalP"/>
    </source>
</evidence>
<keyword evidence="3" id="KW-0677">Repeat</keyword>
<sequence>MKTFAIAITLLLWLIISFANGKFIGGTISNYFYNRVARLTYRLVWERGAGPCGPTCSGKDIGKAFTSLPPALSSLRWRCTAGCQPADTDLHDVSYTLTALSNSSGTGWEQGEQYFFTSAWKVNNTYKIELSGLDVLASSSGLGKMAAAFDLGIRNDTGVPNASPVSAVPAVLGVQYGCTTVINIPAEDPDADSVRCRLAAPDECGDACTSAPNVTLNWETCSLSVPATPEFGYDPDKDYLVTVMLEDYPDYTISVGDQVRSIRKPISKIPTQFTIRTVDLHQPCRDAGLRVDGVIPNPSNLFRTSYQGLPAEFNGAIYMQSPNINDTSFLVSFFAGVTHQILPDDENRTIGNFRDDVRRVRYVWSKYDPRQYADTLLCVWGRGLEGLTTDRFCYTAVLIDGNDCGGVTCQNGGKCVDLYRRWTCKCPHGFKPKDCSHKVTCADFPCKNNGTCVIPELCMLAHAPQGLLVSTVS</sequence>
<feature type="chain" id="PRO_5044666246" evidence="6">
    <location>
        <begin position="22"/>
        <end position="473"/>
    </location>
</feature>
<proteinExistence type="predicted"/>
<feature type="signal peptide" evidence="6">
    <location>
        <begin position="1"/>
        <end position="21"/>
    </location>
</feature>
<dbReference type="CDD" id="cd00054">
    <property type="entry name" value="EGF_CA"/>
    <property type="match status" value="1"/>
</dbReference>
<dbReference type="SUPFAM" id="SSF57196">
    <property type="entry name" value="EGF/Laminin"/>
    <property type="match status" value="1"/>
</dbReference>
<evidence type="ECO:0000313" key="10">
    <source>
        <dbReference type="RefSeq" id="XP_022324116.1"/>
    </source>
</evidence>
<keyword evidence="8" id="KW-1185">Reference proteome</keyword>
<dbReference type="PANTHER" id="PTHR12916:SF4">
    <property type="entry name" value="UNINFLATABLE, ISOFORM C"/>
    <property type="match status" value="1"/>
</dbReference>
<dbReference type="Pfam" id="PF00008">
    <property type="entry name" value="EGF"/>
    <property type="match status" value="1"/>
</dbReference>
<dbReference type="KEGG" id="cvn:111125010"/>
<dbReference type="InterPro" id="IPR000742">
    <property type="entry name" value="EGF"/>
</dbReference>
<reference evidence="9 10" key="1">
    <citation type="submission" date="2025-04" db="UniProtKB">
        <authorList>
            <consortium name="RefSeq"/>
        </authorList>
    </citation>
    <scope>IDENTIFICATION</scope>
    <source>
        <tissue evidence="9 10">Whole sample</tissue>
    </source>
</reference>
<evidence type="ECO:0000256" key="3">
    <source>
        <dbReference type="ARBA" id="ARBA00022737"/>
    </source>
</evidence>
<dbReference type="PROSITE" id="PS01186">
    <property type="entry name" value="EGF_2"/>
    <property type="match status" value="1"/>
</dbReference>
<dbReference type="GO" id="GO:0005112">
    <property type="term" value="F:Notch binding"/>
    <property type="evidence" value="ECO:0007669"/>
    <property type="project" value="TreeGrafter"/>
</dbReference>
<feature type="disulfide bond" evidence="5">
    <location>
        <begin position="426"/>
        <end position="435"/>
    </location>
</feature>
<feature type="domain" description="EGF-like" evidence="7">
    <location>
        <begin position="400"/>
        <end position="436"/>
    </location>
</feature>